<evidence type="ECO:0000313" key="3">
    <source>
        <dbReference type="Proteomes" id="UP000588586"/>
    </source>
</evidence>
<feature type="region of interest" description="Disordered" evidence="1">
    <location>
        <begin position="1"/>
        <end position="22"/>
    </location>
</feature>
<organism evidence="2 3">
    <name type="scientific">Knoellia koreensis</name>
    <dbReference type="NCBI Taxonomy" id="2730921"/>
    <lineage>
        <taxon>Bacteria</taxon>
        <taxon>Bacillati</taxon>
        <taxon>Actinomycetota</taxon>
        <taxon>Actinomycetes</taxon>
        <taxon>Micrococcales</taxon>
        <taxon>Intrasporangiaceae</taxon>
        <taxon>Knoellia</taxon>
    </lineage>
</organism>
<comment type="caution">
    <text evidence="2">The sequence shown here is derived from an EMBL/GenBank/DDBJ whole genome shotgun (WGS) entry which is preliminary data.</text>
</comment>
<accession>A0A849HTG9</accession>
<name>A0A849HTG9_9MICO</name>
<sequence>MGIRDWLPGHPTDEHPEPAVPAPASQVREYRELLRTLPPQLLVELHRRALLAVDPLTRLSILRSAQHLLPVGSRLTLDEVPELARLLVVGEAANPGVFLVGLDDVALERLSRLVLMLHQADGAEASPLPNQPPPGSPNQ</sequence>
<keyword evidence="3" id="KW-1185">Reference proteome</keyword>
<proteinExistence type="predicted"/>
<dbReference type="AlphaFoldDB" id="A0A849HTG9"/>
<dbReference type="Proteomes" id="UP000588586">
    <property type="component" value="Unassembled WGS sequence"/>
</dbReference>
<dbReference type="RefSeq" id="WP_171245003.1">
    <property type="nucleotide sequence ID" value="NZ_JABEPQ010000005.1"/>
</dbReference>
<evidence type="ECO:0000256" key="1">
    <source>
        <dbReference type="SAM" id="MobiDB-lite"/>
    </source>
</evidence>
<gene>
    <name evidence="2" type="ORF">HJG52_17975</name>
</gene>
<evidence type="ECO:0000313" key="2">
    <source>
        <dbReference type="EMBL" id="NNM47877.1"/>
    </source>
</evidence>
<protein>
    <submittedName>
        <fullName evidence="2">Uncharacterized protein</fullName>
    </submittedName>
</protein>
<reference evidence="2 3" key="1">
    <citation type="submission" date="2020-04" db="EMBL/GenBank/DDBJ databases">
        <title>Knoellia sp. isolate from air conditioner.</title>
        <authorList>
            <person name="Chea S."/>
            <person name="Kim D.-U."/>
        </authorList>
    </citation>
    <scope>NUCLEOTIDE SEQUENCE [LARGE SCALE GENOMIC DNA]</scope>
    <source>
        <strain evidence="2 3">DB2414S</strain>
    </source>
</reference>
<dbReference type="EMBL" id="JABEPQ010000005">
    <property type="protein sequence ID" value="NNM47877.1"/>
    <property type="molecule type" value="Genomic_DNA"/>
</dbReference>